<dbReference type="Pfam" id="PF05524">
    <property type="entry name" value="PEP-utilisers_N"/>
    <property type="match status" value="1"/>
</dbReference>
<dbReference type="Gene3D" id="3.20.20.60">
    <property type="entry name" value="Phosphoenolpyruvate-binding domains"/>
    <property type="match status" value="1"/>
</dbReference>
<accession>A0A7T7XLD9</accession>
<evidence type="ECO:0000256" key="20">
    <source>
        <dbReference type="PIRSR" id="PIRSR000732-3"/>
    </source>
</evidence>
<dbReference type="NCBIfam" id="TIGR01417">
    <property type="entry name" value="PTS_I_fam"/>
    <property type="match status" value="1"/>
</dbReference>
<evidence type="ECO:0000313" key="24">
    <source>
        <dbReference type="EMBL" id="QQO08535.1"/>
    </source>
</evidence>
<keyword evidence="13 17" id="KW-0479">Metal-binding</keyword>
<evidence type="ECO:0000256" key="4">
    <source>
        <dbReference type="ARBA" id="ARBA00004496"/>
    </source>
</evidence>
<evidence type="ECO:0000256" key="18">
    <source>
        <dbReference type="PIRSR" id="PIRSR000732-1"/>
    </source>
</evidence>
<keyword evidence="14 17" id="KW-0418">Kinase</keyword>
<comment type="cofactor">
    <cofactor evidence="2 17 20">
        <name>Mg(2+)</name>
        <dbReference type="ChEBI" id="CHEBI:18420"/>
    </cofactor>
</comment>
<evidence type="ECO:0000256" key="15">
    <source>
        <dbReference type="ARBA" id="ARBA00022842"/>
    </source>
</evidence>
<organism evidence="24 25">
    <name type="scientific">Breznakiella homolactica</name>
    <dbReference type="NCBI Taxonomy" id="2798577"/>
    <lineage>
        <taxon>Bacteria</taxon>
        <taxon>Pseudomonadati</taxon>
        <taxon>Spirochaetota</taxon>
        <taxon>Spirochaetia</taxon>
        <taxon>Spirochaetales</taxon>
        <taxon>Breznakiellaceae</taxon>
        <taxon>Breznakiella</taxon>
    </lineage>
</organism>
<evidence type="ECO:0000256" key="12">
    <source>
        <dbReference type="ARBA" id="ARBA00022683"/>
    </source>
</evidence>
<evidence type="ECO:0000259" key="21">
    <source>
        <dbReference type="Pfam" id="PF00391"/>
    </source>
</evidence>
<keyword evidence="25" id="KW-1185">Reference proteome</keyword>
<dbReference type="Proteomes" id="UP000595917">
    <property type="component" value="Chromosome"/>
</dbReference>
<dbReference type="GO" id="GO:0005737">
    <property type="term" value="C:cytoplasm"/>
    <property type="evidence" value="ECO:0007669"/>
    <property type="project" value="UniProtKB-SubCell"/>
</dbReference>
<feature type="binding site" evidence="19">
    <location>
        <position position="294"/>
    </location>
    <ligand>
        <name>phosphoenolpyruvate</name>
        <dbReference type="ChEBI" id="CHEBI:58702"/>
    </ligand>
</feature>
<comment type="subcellular location">
    <subcellularLocation>
        <location evidence="4 17">Cytoplasm</location>
    </subcellularLocation>
</comment>
<dbReference type="GO" id="GO:0009401">
    <property type="term" value="P:phosphoenolpyruvate-dependent sugar phosphotransferase system"/>
    <property type="evidence" value="ECO:0007669"/>
    <property type="project" value="UniProtKB-KW"/>
</dbReference>
<evidence type="ECO:0000256" key="7">
    <source>
        <dbReference type="ARBA" id="ARBA00016544"/>
    </source>
</evidence>
<comment type="function">
    <text evidence="3 17">General (non sugar-specific) component of the phosphoenolpyruvate-dependent sugar phosphotransferase system (sugar PTS). This major carbohydrate active-transport system catalyzes the phosphorylation of incoming sugar substrates concomitantly with their translocation across the cell membrane. Enzyme I transfers the phosphoryl group from phosphoenolpyruvate (PEP) to the phosphoryl carrier protein (HPr).</text>
</comment>
<dbReference type="InterPro" id="IPR040442">
    <property type="entry name" value="Pyrv_kinase-like_dom_sf"/>
</dbReference>
<keyword evidence="15 17" id="KW-0460">Magnesium</keyword>
<dbReference type="PROSITE" id="PS00742">
    <property type="entry name" value="PEP_ENZYMES_2"/>
    <property type="match status" value="1"/>
</dbReference>
<dbReference type="InterPro" id="IPR036618">
    <property type="entry name" value="PtsI_HPr-bd_sf"/>
</dbReference>
<dbReference type="GO" id="GO:0016301">
    <property type="term" value="F:kinase activity"/>
    <property type="evidence" value="ECO:0007669"/>
    <property type="project" value="UniProtKB-KW"/>
</dbReference>
<dbReference type="PRINTS" id="PR01736">
    <property type="entry name" value="PHPHTRNFRASE"/>
</dbReference>
<keyword evidence="10 17" id="KW-0762">Sugar transport</keyword>
<dbReference type="GO" id="GO:0046872">
    <property type="term" value="F:metal ion binding"/>
    <property type="evidence" value="ECO:0007669"/>
    <property type="project" value="UniProtKB-KW"/>
</dbReference>
<dbReference type="InterPro" id="IPR023151">
    <property type="entry name" value="PEP_util_CS"/>
</dbReference>
<evidence type="ECO:0000313" key="25">
    <source>
        <dbReference type="Proteomes" id="UP000595917"/>
    </source>
</evidence>
<feature type="binding site" evidence="20">
    <location>
        <position position="452"/>
    </location>
    <ligand>
        <name>Mg(2+)</name>
        <dbReference type="ChEBI" id="CHEBI:18420"/>
    </ligand>
</feature>
<keyword evidence="9 17" id="KW-0963">Cytoplasm</keyword>
<dbReference type="Pfam" id="PF02896">
    <property type="entry name" value="PEP-utilizers_C"/>
    <property type="match status" value="1"/>
</dbReference>
<dbReference type="Gene3D" id="1.10.274.10">
    <property type="entry name" value="PtsI, HPr-binding domain"/>
    <property type="match status" value="1"/>
</dbReference>
<feature type="domain" description="Phosphotransferase system enzyme I N-terminal" evidence="23">
    <location>
        <begin position="6"/>
        <end position="126"/>
    </location>
</feature>
<sequence>MNCYSGKSVFPGIAFGKVYILTKAIPGLDESPCVSADEEIGAFRSALEAADRELEELYNKTLGETGEEEALVIDLQRNILQDGDFHDVVINFIRDESSRAPWAVSRAGKQFSQLFESLDDPYMNARSADILDAADRIVSILLGIRQTVTLEEPSIILAEDLSPSQTLQLDKKLVRAFVTQKGSSTSHTAILARSLAIPAIVQSEIVLDDSMHGKEAAVDAHEGKIFLEPDGETRSRLEARQKEDAKSKTELRAYRDLSTETKDGKKIELYANIGGVDELEEVLENGAEGIGLFRSEFLYLGRNELPSEDEQFEAYRRAAEVMAGRRVVIRTLDIGADKQAAYLGLETEENPALGCRAIRLCFSRPEILVTQLRALYRASAYGNIAVMFPMVASLWELKKLKEISAKVREDLENEGKKTGAPELGIMIETPAAALIADDLAREADFFSVGTNDLTQYTLAVDRQNERLIEYADSHHPAVLKLLEMTAASAKKAGIWAGICGELAADQELTGLFISMGYSELSVSPAFILSMRKNIRETDLPIFTGANK</sequence>
<dbReference type="PANTHER" id="PTHR46244">
    <property type="entry name" value="PHOSPHOENOLPYRUVATE-PROTEIN PHOSPHOTRANSFERASE"/>
    <property type="match status" value="1"/>
</dbReference>
<dbReference type="EMBL" id="CP067089">
    <property type="protein sequence ID" value="QQO08535.1"/>
    <property type="molecule type" value="Genomic_DNA"/>
</dbReference>
<dbReference type="InterPro" id="IPR036637">
    <property type="entry name" value="Phosphohistidine_dom_sf"/>
</dbReference>
<feature type="domain" description="PEP-utilising enzyme C-terminal" evidence="22">
    <location>
        <begin position="250"/>
        <end position="538"/>
    </location>
</feature>
<dbReference type="AlphaFoldDB" id="A0A7T7XLD9"/>
<dbReference type="InterPro" id="IPR006318">
    <property type="entry name" value="PTS_EI-like"/>
</dbReference>
<dbReference type="Gene3D" id="3.50.30.10">
    <property type="entry name" value="Phosphohistidine domain"/>
    <property type="match status" value="1"/>
</dbReference>
<proteinExistence type="inferred from homology"/>
<dbReference type="InterPro" id="IPR050499">
    <property type="entry name" value="PEP-utilizing_PTS_enzyme"/>
</dbReference>
<keyword evidence="8 17" id="KW-0813">Transport</keyword>
<evidence type="ECO:0000256" key="19">
    <source>
        <dbReference type="PIRSR" id="PIRSR000732-2"/>
    </source>
</evidence>
<dbReference type="InterPro" id="IPR024692">
    <property type="entry name" value="PTS_EI"/>
</dbReference>
<comment type="similarity">
    <text evidence="5 17">Belongs to the PEP-utilizing enzyme family.</text>
</comment>
<feature type="active site" description="Tele-phosphohistidine intermediate" evidence="18">
    <location>
        <position position="187"/>
    </location>
</feature>
<dbReference type="InterPro" id="IPR008279">
    <property type="entry name" value="PEP-util_enz_mobile_dom"/>
</dbReference>
<dbReference type="InterPro" id="IPR008731">
    <property type="entry name" value="PTS_EIN"/>
</dbReference>
<dbReference type="SUPFAM" id="SSF51621">
    <property type="entry name" value="Phosphoenolpyruvate/pyruvate domain"/>
    <property type="match status" value="1"/>
</dbReference>
<evidence type="ECO:0000256" key="13">
    <source>
        <dbReference type="ARBA" id="ARBA00022723"/>
    </source>
</evidence>
<feature type="binding site" evidence="19">
    <location>
        <position position="462"/>
    </location>
    <ligand>
        <name>phosphoenolpyruvate</name>
        <dbReference type="ChEBI" id="CHEBI:58702"/>
    </ligand>
</feature>
<evidence type="ECO:0000256" key="6">
    <source>
        <dbReference type="ARBA" id="ARBA00012232"/>
    </source>
</evidence>
<evidence type="ECO:0000259" key="22">
    <source>
        <dbReference type="Pfam" id="PF02896"/>
    </source>
</evidence>
<evidence type="ECO:0000256" key="8">
    <source>
        <dbReference type="ARBA" id="ARBA00022448"/>
    </source>
</evidence>
<dbReference type="GO" id="GO:0008965">
    <property type="term" value="F:phosphoenolpyruvate-protein phosphotransferase activity"/>
    <property type="evidence" value="ECO:0007669"/>
    <property type="project" value="UniProtKB-EC"/>
</dbReference>
<feature type="binding site" evidence="19">
    <location>
        <position position="330"/>
    </location>
    <ligand>
        <name>phosphoenolpyruvate</name>
        <dbReference type="ChEBI" id="CHEBI:58702"/>
    </ligand>
</feature>
<gene>
    <name evidence="24" type="primary">ptsP</name>
    <name evidence="24" type="ORF">JFL75_16595</name>
</gene>
<dbReference type="PANTHER" id="PTHR46244:SF3">
    <property type="entry name" value="PHOSPHOENOLPYRUVATE-PROTEIN PHOSPHOTRANSFERASE"/>
    <property type="match status" value="1"/>
</dbReference>
<keyword evidence="12 17" id="KW-0598">Phosphotransferase system</keyword>
<evidence type="ECO:0000256" key="5">
    <source>
        <dbReference type="ARBA" id="ARBA00007837"/>
    </source>
</evidence>
<name>A0A7T7XLD9_9SPIR</name>
<reference evidence="24" key="1">
    <citation type="submission" date="2021-01" db="EMBL/GenBank/DDBJ databases">
        <title>Description of Breznakiella homolactica.</title>
        <authorList>
            <person name="Song Y."/>
            <person name="Brune A."/>
        </authorList>
    </citation>
    <scope>NUCLEOTIDE SEQUENCE</scope>
    <source>
        <strain evidence="24">RmG30</strain>
    </source>
</reference>
<feature type="binding site" evidence="19">
    <location>
        <begin position="451"/>
        <end position="452"/>
    </location>
    <ligand>
        <name>phosphoenolpyruvate</name>
        <dbReference type="ChEBI" id="CHEBI:58702"/>
    </ligand>
</feature>
<evidence type="ECO:0000256" key="2">
    <source>
        <dbReference type="ARBA" id="ARBA00001946"/>
    </source>
</evidence>
<dbReference type="PIRSF" id="PIRSF000732">
    <property type="entry name" value="PTS_enzyme_I"/>
    <property type="match status" value="1"/>
</dbReference>
<dbReference type="RefSeq" id="WP_215625841.1">
    <property type="nucleotide sequence ID" value="NZ_CP067089.2"/>
</dbReference>
<evidence type="ECO:0000256" key="10">
    <source>
        <dbReference type="ARBA" id="ARBA00022597"/>
    </source>
</evidence>
<dbReference type="InterPro" id="IPR000121">
    <property type="entry name" value="PEP_util_C"/>
</dbReference>
<evidence type="ECO:0000256" key="17">
    <source>
        <dbReference type="PIRNR" id="PIRNR000732"/>
    </source>
</evidence>
<protein>
    <recommendedName>
        <fullName evidence="7 17">Phosphoenolpyruvate-protein phosphotransferase</fullName>
        <ecNumber evidence="6 17">2.7.3.9</ecNumber>
    </recommendedName>
    <alternativeName>
        <fullName evidence="16 17">Phosphotransferase system, enzyme I</fullName>
    </alternativeName>
</protein>
<feature type="active site" description="Proton donor" evidence="18">
    <location>
        <position position="499"/>
    </location>
</feature>
<evidence type="ECO:0000259" key="23">
    <source>
        <dbReference type="Pfam" id="PF05524"/>
    </source>
</evidence>
<keyword evidence="11 17" id="KW-0808">Transferase</keyword>
<feature type="domain" description="PEP-utilising enzyme mobile" evidence="21">
    <location>
        <begin position="151"/>
        <end position="223"/>
    </location>
</feature>
<dbReference type="EC" id="2.7.3.9" evidence="6 17"/>
<feature type="binding site" evidence="20">
    <location>
        <position position="428"/>
    </location>
    <ligand>
        <name>Mg(2+)</name>
        <dbReference type="ChEBI" id="CHEBI:18420"/>
    </ligand>
</feature>
<dbReference type="KEGG" id="bhc:JFL75_16595"/>
<evidence type="ECO:0000256" key="1">
    <source>
        <dbReference type="ARBA" id="ARBA00000683"/>
    </source>
</evidence>
<comment type="catalytic activity">
    <reaction evidence="1 17">
        <text>L-histidyl-[protein] + phosphoenolpyruvate = N(pros)-phospho-L-histidyl-[protein] + pyruvate</text>
        <dbReference type="Rhea" id="RHEA:23880"/>
        <dbReference type="Rhea" id="RHEA-COMP:9745"/>
        <dbReference type="Rhea" id="RHEA-COMP:9746"/>
        <dbReference type="ChEBI" id="CHEBI:15361"/>
        <dbReference type="ChEBI" id="CHEBI:29979"/>
        <dbReference type="ChEBI" id="CHEBI:58702"/>
        <dbReference type="ChEBI" id="CHEBI:64837"/>
        <dbReference type="EC" id="2.7.3.9"/>
    </reaction>
</comment>
<evidence type="ECO:0000256" key="9">
    <source>
        <dbReference type="ARBA" id="ARBA00022490"/>
    </source>
</evidence>
<dbReference type="InterPro" id="IPR015813">
    <property type="entry name" value="Pyrv/PenolPyrv_kinase-like_dom"/>
</dbReference>
<dbReference type="SUPFAM" id="SSF52009">
    <property type="entry name" value="Phosphohistidine domain"/>
    <property type="match status" value="1"/>
</dbReference>
<evidence type="ECO:0000256" key="11">
    <source>
        <dbReference type="ARBA" id="ARBA00022679"/>
    </source>
</evidence>
<dbReference type="SUPFAM" id="SSF47831">
    <property type="entry name" value="Enzyme I of the PEP:sugar phosphotransferase system HPr-binding (sub)domain"/>
    <property type="match status" value="1"/>
</dbReference>
<dbReference type="Pfam" id="PF00391">
    <property type="entry name" value="PEP-utilizers"/>
    <property type="match status" value="1"/>
</dbReference>
<evidence type="ECO:0000256" key="14">
    <source>
        <dbReference type="ARBA" id="ARBA00022777"/>
    </source>
</evidence>
<evidence type="ECO:0000256" key="3">
    <source>
        <dbReference type="ARBA" id="ARBA00002728"/>
    </source>
</evidence>
<evidence type="ECO:0000256" key="16">
    <source>
        <dbReference type="ARBA" id="ARBA00033235"/>
    </source>
</evidence>